<dbReference type="CDD" id="cd19359">
    <property type="entry name" value="TenA_C_Bt3146-like"/>
    <property type="match status" value="1"/>
</dbReference>
<dbReference type="Pfam" id="PF03070">
    <property type="entry name" value="TENA_THI-4"/>
    <property type="match status" value="1"/>
</dbReference>
<dbReference type="Proteomes" id="UP001172101">
    <property type="component" value="Unassembled WGS sequence"/>
</dbReference>
<feature type="domain" description="Thiaminase-2/PQQC" evidence="1">
    <location>
        <begin position="1"/>
        <end position="166"/>
    </location>
</feature>
<dbReference type="EMBL" id="JAUIRO010000010">
    <property type="protein sequence ID" value="KAK0701094.1"/>
    <property type="molecule type" value="Genomic_DNA"/>
</dbReference>
<evidence type="ECO:0000313" key="3">
    <source>
        <dbReference type="EMBL" id="KAK0710352.1"/>
    </source>
</evidence>
<evidence type="ECO:0000313" key="4">
    <source>
        <dbReference type="Proteomes" id="UP001172101"/>
    </source>
</evidence>
<protein>
    <recommendedName>
        <fullName evidence="1">Thiaminase-2/PQQC domain-containing protein</fullName>
    </recommendedName>
</protein>
<comment type="caution">
    <text evidence="2">The sequence shown here is derived from an EMBL/GenBank/DDBJ whole genome shotgun (WGS) entry which is preliminary data.</text>
</comment>
<accession>A0AA39ZPB6</accession>
<feature type="non-terminal residue" evidence="2">
    <location>
        <position position="173"/>
    </location>
</feature>
<dbReference type="EMBL" id="JAUIRO010000006">
    <property type="protein sequence ID" value="KAK0710352.1"/>
    <property type="molecule type" value="Genomic_DNA"/>
</dbReference>
<dbReference type="Gene3D" id="1.20.910.10">
    <property type="entry name" value="Heme oxygenase-like"/>
    <property type="match status" value="1"/>
</dbReference>
<dbReference type="GeneID" id="85319461"/>
<proteinExistence type="predicted"/>
<evidence type="ECO:0000259" key="1">
    <source>
        <dbReference type="Pfam" id="PF03070"/>
    </source>
</evidence>
<sequence>QDYLYLLDNVRFKALRFAKLGSRTAFSDLRAQSQKISSAVDYAEEWKKICVNDLGISATAIEDIEPSAAEIGYSSFLESQTMIDDWFSLYIITIPCVYGWNRIAERLDKDPRTDKSTRFYKTWIEPNLDDQYGKKLSQFIEANRGVYTSSANKSVWNHLFRTALKFEIGLFDS</sequence>
<dbReference type="RefSeq" id="XP_060289225.1">
    <property type="nucleotide sequence ID" value="XM_060436191.1"/>
</dbReference>
<keyword evidence="4" id="KW-1185">Reference proteome</keyword>
<organism evidence="2 4">
    <name type="scientific">Lasiosphaeria miniovina</name>
    <dbReference type="NCBI Taxonomy" id="1954250"/>
    <lineage>
        <taxon>Eukaryota</taxon>
        <taxon>Fungi</taxon>
        <taxon>Dikarya</taxon>
        <taxon>Ascomycota</taxon>
        <taxon>Pezizomycotina</taxon>
        <taxon>Sordariomycetes</taxon>
        <taxon>Sordariomycetidae</taxon>
        <taxon>Sordariales</taxon>
        <taxon>Lasiosphaeriaceae</taxon>
        <taxon>Lasiosphaeria</taxon>
    </lineage>
</organism>
<dbReference type="AlphaFoldDB" id="A0AA39ZPB6"/>
<gene>
    <name evidence="2" type="ORF">B0T26DRAFT_626844</name>
    <name evidence="3" type="ORF">B0T26DRAFT_627874</name>
</gene>
<evidence type="ECO:0000313" key="2">
    <source>
        <dbReference type="EMBL" id="KAK0701094.1"/>
    </source>
</evidence>
<dbReference type="InterPro" id="IPR004305">
    <property type="entry name" value="Thiaminase-2/PQQC"/>
</dbReference>
<reference evidence="2" key="1">
    <citation type="submission" date="2023-06" db="EMBL/GenBank/DDBJ databases">
        <title>Genome-scale phylogeny and comparative genomics of the fungal order Sordariales.</title>
        <authorList>
            <consortium name="Lawrence Berkeley National Laboratory"/>
            <person name="Hensen N."/>
            <person name="Bonometti L."/>
            <person name="Westerberg I."/>
            <person name="Brannstrom I.O."/>
            <person name="Guillou S."/>
            <person name="Cros-Aarteil S."/>
            <person name="Calhoun S."/>
            <person name="Haridas S."/>
            <person name="Kuo A."/>
            <person name="Mondo S."/>
            <person name="Pangilinan J."/>
            <person name="Riley R."/>
            <person name="LaButti K."/>
            <person name="Andreopoulos B."/>
            <person name="Lipzen A."/>
            <person name="Chen C."/>
            <person name="Yanf M."/>
            <person name="Daum C."/>
            <person name="Ng V."/>
            <person name="Clum A."/>
            <person name="Steindorff A."/>
            <person name="Ohm R."/>
            <person name="Martin F."/>
            <person name="Silar P."/>
            <person name="Natvig D."/>
            <person name="Lalanne C."/>
            <person name="Gautier V."/>
            <person name="Ament-velasquez S.L."/>
            <person name="Kruys A."/>
            <person name="Hutchinson M.I."/>
            <person name="Powell A.J."/>
            <person name="Barry K."/>
            <person name="Miller A.N."/>
            <person name="Grigoriev I.V."/>
            <person name="Debuchy R."/>
            <person name="Gladieux P."/>
            <person name="Thoren M.H."/>
            <person name="Johannesson H."/>
        </authorList>
    </citation>
    <scope>NUCLEOTIDE SEQUENCE</scope>
    <source>
        <strain evidence="2">SMH2392-1A</strain>
    </source>
</reference>
<dbReference type="GO" id="GO:0006772">
    <property type="term" value="P:thiamine metabolic process"/>
    <property type="evidence" value="ECO:0007669"/>
    <property type="project" value="UniProtKB-ARBA"/>
</dbReference>
<dbReference type="InterPro" id="IPR016084">
    <property type="entry name" value="Haem_Oase-like_multi-hlx"/>
</dbReference>
<feature type="non-terminal residue" evidence="2">
    <location>
        <position position="1"/>
    </location>
</feature>
<dbReference type="SUPFAM" id="SSF48613">
    <property type="entry name" value="Heme oxygenase-like"/>
    <property type="match status" value="1"/>
</dbReference>
<name>A0AA39ZPB6_9PEZI</name>